<feature type="transmembrane region" description="Helical" evidence="9">
    <location>
        <begin position="53"/>
        <end position="70"/>
    </location>
</feature>
<keyword evidence="3" id="KW-1003">Cell membrane</keyword>
<evidence type="ECO:0000256" key="9">
    <source>
        <dbReference type="RuleBase" id="RU369079"/>
    </source>
</evidence>
<proteinExistence type="inferred from homology"/>
<feature type="domain" description="Tripartite ATP-independent periplasmic transporters DctQ component" evidence="10">
    <location>
        <begin position="30"/>
        <end position="183"/>
    </location>
</feature>
<feature type="transmembrane region" description="Helical" evidence="9">
    <location>
        <begin position="156"/>
        <end position="174"/>
    </location>
</feature>
<dbReference type="InterPro" id="IPR007387">
    <property type="entry name" value="TRAP_DctQ"/>
</dbReference>
<dbReference type="PANTHER" id="PTHR35011">
    <property type="entry name" value="2,3-DIKETO-L-GULONATE TRAP TRANSPORTER SMALL PERMEASE PROTEIN YIAM"/>
    <property type="match status" value="1"/>
</dbReference>
<name>A0ABT7LKN1_9BURK</name>
<feature type="transmembrane region" description="Helical" evidence="9">
    <location>
        <begin position="21"/>
        <end position="41"/>
    </location>
</feature>
<keyword evidence="2 9" id="KW-0813">Transport</keyword>
<keyword evidence="5 9" id="KW-0812">Transmembrane</keyword>
<evidence type="ECO:0000259" key="10">
    <source>
        <dbReference type="Pfam" id="PF04290"/>
    </source>
</evidence>
<evidence type="ECO:0000256" key="1">
    <source>
        <dbReference type="ARBA" id="ARBA00004429"/>
    </source>
</evidence>
<evidence type="ECO:0000313" key="12">
    <source>
        <dbReference type="Proteomes" id="UP001238603"/>
    </source>
</evidence>
<keyword evidence="7 9" id="KW-0472">Membrane</keyword>
<evidence type="ECO:0000256" key="6">
    <source>
        <dbReference type="ARBA" id="ARBA00022989"/>
    </source>
</evidence>
<evidence type="ECO:0000256" key="5">
    <source>
        <dbReference type="ARBA" id="ARBA00022692"/>
    </source>
</evidence>
<comment type="similarity">
    <text evidence="8 9">Belongs to the TRAP transporter small permease family.</text>
</comment>
<comment type="subcellular location">
    <subcellularLocation>
        <location evidence="1 9">Cell inner membrane</location>
        <topology evidence="1 9">Multi-pass membrane protein</topology>
    </subcellularLocation>
</comment>
<dbReference type="PANTHER" id="PTHR35011:SF4">
    <property type="entry name" value="SLL1102 PROTEIN"/>
    <property type="match status" value="1"/>
</dbReference>
<dbReference type="InterPro" id="IPR055348">
    <property type="entry name" value="DctQ"/>
</dbReference>
<keyword evidence="12" id="KW-1185">Reference proteome</keyword>
<evidence type="ECO:0000313" key="11">
    <source>
        <dbReference type="EMBL" id="MDL5033428.1"/>
    </source>
</evidence>
<evidence type="ECO:0000256" key="3">
    <source>
        <dbReference type="ARBA" id="ARBA00022475"/>
    </source>
</evidence>
<evidence type="ECO:0000256" key="2">
    <source>
        <dbReference type="ARBA" id="ARBA00022448"/>
    </source>
</evidence>
<dbReference type="RefSeq" id="WP_285983506.1">
    <property type="nucleotide sequence ID" value="NZ_JASVDS010000004.1"/>
</dbReference>
<evidence type="ECO:0000256" key="8">
    <source>
        <dbReference type="ARBA" id="ARBA00038436"/>
    </source>
</evidence>
<keyword evidence="6 9" id="KW-1133">Transmembrane helix</keyword>
<protein>
    <recommendedName>
        <fullName evidence="9">TRAP transporter small permease protein</fullName>
    </recommendedName>
</protein>
<comment type="subunit">
    <text evidence="9">The complex comprises the extracytoplasmic solute receptor protein and the two transmembrane proteins.</text>
</comment>
<sequence length="202" mass="22557">MNALIAFAEAIDRLNDRFGTLAEWGVLLSCLISAANAVVRYAFDYSSNAFLEIQWYLFAACVMLGAAQVLRINEHVRVDLVYSRLSGKAKVLVDLFGLTVFLLPVIGYMAWLSWGLFVGKLTTGMRPEDTLSALGFMPYVHKLLVSGEVSSNAGGLIRWPAVLMLPLGFALVWLQGVAEIIKRIGWLSHRYNMDTHYERPLQ</sequence>
<evidence type="ECO:0000256" key="4">
    <source>
        <dbReference type="ARBA" id="ARBA00022519"/>
    </source>
</evidence>
<dbReference type="EMBL" id="JASVDS010000004">
    <property type="protein sequence ID" value="MDL5033428.1"/>
    <property type="molecule type" value="Genomic_DNA"/>
</dbReference>
<keyword evidence="4 9" id="KW-0997">Cell inner membrane</keyword>
<organism evidence="11 12">
    <name type="scientific">Roseateles subflavus</name>
    <dbReference type="NCBI Taxonomy" id="3053353"/>
    <lineage>
        <taxon>Bacteria</taxon>
        <taxon>Pseudomonadati</taxon>
        <taxon>Pseudomonadota</taxon>
        <taxon>Betaproteobacteria</taxon>
        <taxon>Burkholderiales</taxon>
        <taxon>Sphaerotilaceae</taxon>
        <taxon>Roseateles</taxon>
    </lineage>
</organism>
<dbReference type="Proteomes" id="UP001238603">
    <property type="component" value="Unassembled WGS sequence"/>
</dbReference>
<feature type="transmembrane region" description="Helical" evidence="9">
    <location>
        <begin position="91"/>
        <end position="111"/>
    </location>
</feature>
<gene>
    <name evidence="11" type="ORF">QRD43_16050</name>
</gene>
<accession>A0ABT7LKN1</accession>
<comment type="function">
    <text evidence="9">Part of the tripartite ATP-independent periplasmic (TRAP) transport system.</text>
</comment>
<comment type="caution">
    <text evidence="11">The sequence shown here is derived from an EMBL/GenBank/DDBJ whole genome shotgun (WGS) entry which is preliminary data.</text>
</comment>
<reference evidence="11 12" key="1">
    <citation type="submission" date="2023-06" db="EMBL/GenBank/DDBJ databases">
        <title>Pelomonas sp. APW6 16S ribosomal RNA gene genome sequencing and assembly.</title>
        <authorList>
            <person name="Woo H."/>
        </authorList>
    </citation>
    <scope>NUCLEOTIDE SEQUENCE [LARGE SCALE GENOMIC DNA]</scope>
    <source>
        <strain evidence="11 12">APW6</strain>
    </source>
</reference>
<dbReference type="Pfam" id="PF04290">
    <property type="entry name" value="DctQ"/>
    <property type="match status" value="1"/>
</dbReference>
<evidence type="ECO:0000256" key="7">
    <source>
        <dbReference type="ARBA" id="ARBA00023136"/>
    </source>
</evidence>